<sequence length="116" mass="13150">MGQRHNRRRTRSRPRNHDAQDTFKSARARSLLLYTPTTVSYSTRPEPSSGLLPEYQSRFDCPPATTGHPPSSPWPARMQQETLRLFGGEIGDEASLCAPMLKVVMDLFDDIDYVDP</sequence>
<accession>A0A6A6BKN6</accession>
<feature type="region of interest" description="Disordered" evidence="1">
    <location>
        <begin position="1"/>
        <end position="27"/>
    </location>
</feature>
<name>A0A6A6BKN6_9PEZI</name>
<proteinExistence type="predicted"/>
<keyword evidence="3" id="KW-1185">Reference proteome</keyword>
<evidence type="ECO:0000313" key="3">
    <source>
        <dbReference type="Proteomes" id="UP000799438"/>
    </source>
</evidence>
<dbReference type="EMBL" id="ML995482">
    <property type="protein sequence ID" value="KAF2143417.1"/>
    <property type="molecule type" value="Genomic_DNA"/>
</dbReference>
<organism evidence="2 3">
    <name type="scientific">Aplosporella prunicola CBS 121167</name>
    <dbReference type="NCBI Taxonomy" id="1176127"/>
    <lineage>
        <taxon>Eukaryota</taxon>
        <taxon>Fungi</taxon>
        <taxon>Dikarya</taxon>
        <taxon>Ascomycota</taxon>
        <taxon>Pezizomycotina</taxon>
        <taxon>Dothideomycetes</taxon>
        <taxon>Dothideomycetes incertae sedis</taxon>
        <taxon>Botryosphaeriales</taxon>
        <taxon>Aplosporellaceae</taxon>
        <taxon>Aplosporella</taxon>
    </lineage>
</organism>
<dbReference type="AlphaFoldDB" id="A0A6A6BKN6"/>
<reference evidence="2" key="1">
    <citation type="journal article" date="2020" name="Stud. Mycol.">
        <title>101 Dothideomycetes genomes: a test case for predicting lifestyles and emergence of pathogens.</title>
        <authorList>
            <person name="Haridas S."/>
            <person name="Albert R."/>
            <person name="Binder M."/>
            <person name="Bloem J."/>
            <person name="Labutti K."/>
            <person name="Salamov A."/>
            <person name="Andreopoulos B."/>
            <person name="Baker S."/>
            <person name="Barry K."/>
            <person name="Bills G."/>
            <person name="Bluhm B."/>
            <person name="Cannon C."/>
            <person name="Castanera R."/>
            <person name="Culley D."/>
            <person name="Daum C."/>
            <person name="Ezra D."/>
            <person name="Gonzalez J."/>
            <person name="Henrissat B."/>
            <person name="Kuo A."/>
            <person name="Liang C."/>
            <person name="Lipzen A."/>
            <person name="Lutzoni F."/>
            <person name="Magnuson J."/>
            <person name="Mondo S."/>
            <person name="Nolan M."/>
            <person name="Ohm R."/>
            <person name="Pangilinan J."/>
            <person name="Park H.-J."/>
            <person name="Ramirez L."/>
            <person name="Alfaro M."/>
            <person name="Sun H."/>
            <person name="Tritt A."/>
            <person name="Yoshinaga Y."/>
            <person name="Zwiers L.-H."/>
            <person name="Turgeon B."/>
            <person name="Goodwin S."/>
            <person name="Spatafora J."/>
            <person name="Crous P."/>
            <person name="Grigoriev I."/>
        </authorList>
    </citation>
    <scope>NUCLEOTIDE SEQUENCE</scope>
    <source>
        <strain evidence="2">CBS 121167</strain>
    </source>
</reference>
<feature type="compositionally biased region" description="Basic residues" evidence="1">
    <location>
        <begin position="1"/>
        <end position="14"/>
    </location>
</feature>
<dbReference type="Proteomes" id="UP000799438">
    <property type="component" value="Unassembled WGS sequence"/>
</dbReference>
<evidence type="ECO:0000313" key="2">
    <source>
        <dbReference type="EMBL" id="KAF2143417.1"/>
    </source>
</evidence>
<dbReference type="OrthoDB" id="4147798at2759"/>
<dbReference type="RefSeq" id="XP_033399129.1">
    <property type="nucleotide sequence ID" value="XM_033535790.1"/>
</dbReference>
<dbReference type="GeneID" id="54293286"/>
<evidence type="ECO:0000256" key="1">
    <source>
        <dbReference type="SAM" id="MobiDB-lite"/>
    </source>
</evidence>
<protein>
    <submittedName>
        <fullName evidence="2">Uncharacterized protein</fullName>
    </submittedName>
</protein>
<gene>
    <name evidence="2" type="ORF">K452DRAFT_170832</name>
</gene>